<proteinExistence type="predicted"/>
<dbReference type="EMBL" id="NBSK02000001">
    <property type="protein sequence ID" value="KAJ0227201.1"/>
    <property type="molecule type" value="Genomic_DNA"/>
</dbReference>
<accession>A0A9R1WR83</accession>
<evidence type="ECO:0000313" key="2">
    <source>
        <dbReference type="Proteomes" id="UP000235145"/>
    </source>
</evidence>
<keyword evidence="2" id="KW-1185">Reference proteome</keyword>
<gene>
    <name evidence="1" type="ORF">LSAT_V11C100013660</name>
</gene>
<organism evidence="1 2">
    <name type="scientific">Lactuca sativa</name>
    <name type="common">Garden lettuce</name>
    <dbReference type="NCBI Taxonomy" id="4236"/>
    <lineage>
        <taxon>Eukaryota</taxon>
        <taxon>Viridiplantae</taxon>
        <taxon>Streptophyta</taxon>
        <taxon>Embryophyta</taxon>
        <taxon>Tracheophyta</taxon>
        <taxon>Spermatophyta</taxon>
        <taxon>Magnoliopsida</taxon>
        <taxon>eudicotyledons</taxon>
        <taxon>Gunneridae</taxon>
        <taxon>Pentapetalae</taxon>
        <taxon>asterids</taxon>
        <taxon>campanulids</taxon>
        <taxon>Asterales</taxon>
        <taxon>Asteraceae</taxon>
        <taxon>Cichorioideae</taxon>
        <taxon>Cichorieae</taxon>
        <taxon>Lactucinae</taxon>
        <taxon>Lactuca</taxon>
    </lineage>
</organism>
<dbReference type="AlphaFoldDB" id="A0A9R1WR83"/>
<sequence>MYFGQNPSIFTVIKSYNSKEIPSEYLLRRWQKDIILTELLKMCFRYADSDENTQRVALDIFSTVDNCNKDFEKTLGAIIPTSVDIHNLGEILNKGSGIKKRMKSLREVAIEKSKGSECSYCRNDNDHDWRNCPVRKEDEKNNIFKERPRKKN</sequence>
<evidence type="ECO:0008006" key="3">
    <source>
        <dbReference type="Google" id="ProtNLM"/>
    </source>
</evidence>
<reference evidence="1 2" key="1">
    <citation type="journal article" date="2017" name="Nat. Commun.">
        <title>Genome assembly with in vitro proximity ligation data and whole-genome triplication in lettuce.</title>
        <authorList>
            <person name="Reyes-Chin-Wo S."/>
            <person name="Wang Z."/>
            <person name="Yang X."/>
            <person name="Kozik A."/>
            <person name="Arikit S."/>
            <person name="Song C."/>
            <person name="Xia L."/>
            <person name="Froenicke L."/>
            <person name="Lavelle D.O."/>
            <person name="Truco M.J."/>
            <person name="Xia R."/>
            <person name="Zhu S."/>
            <person name="Xu C."/>
            <person name="Xu H."/>
            <person name="Xu X."/>
            <person name="Cox K."/>
            <person name="Korf I."/>
            <person name="Meyers B.C."/>
            <person name="Michelmore R.W."/>
        </authorList>
    </citation>
    <scope>NUCLEOTIDE SEQUENCE [LARGE SCALE GENOMIC DNA]</scope>
    <source>
        <strain evidence="2">cv. Salinas</strain>
        <tissue evidence="1">Seedlings</tissue>
    </source>
</reference>
<name>A0A9R1WR83_LACSA</name>
<comment type="caution">
    <text evidence="1">The sequence shown here is derived from an EMBL/GenBank/DDBJ whole genome shotgun (WGS) entry which is preliminary data.</text>
</comment>
<evidence type="ECO:0000313" key="1">
    <source>
        <dbReference type="EMBL" id="KAJ0227201.1"/>
    </source>
</evidence>
<protein>
    <recommendedName>
        <fullName evidence="3">Protein FAR1-RELATED SEQUENCE</fullName>
    </recommendedName>
</protein>
<dbReference type="Proteomes" id="UP000235145">
    <property type="component" value="Unassembled WGS sequence"/>
</dbReference>